<evidence type="ECO:0000313" key="1">
    <source>
        <dbReference type="EMBL" id="SJZ79908.1"/>
    </source>
</evidence>
<dbReference type="STRING" id="118967.SAMN02745191_1686"/>
<dbReference type="EMBL" id="FUWY01000004">
    <property type="protein sequence ID" value="SJZ79908.1"/>
    <property type="molecule type" value="Genomic_DNA"/>
</dbReference>
<dbReference type="Proteomes" id="UP000243297">
    <property type="component" value="Unassembled WGS sequence"/>
</dbReference>
<name>A0A1T4NMC5_9FIRM</name>
<evidence type="ECO:0000313" key="2">
    <source>
        <dbReference type="Proteomes" id="UP000243297"/>
    </source>
</evidence>
<dbReference type="InterPro" id="IPR029063">
    <property type="entry name" value="SAM-dependent_MTases_sf"/>
</dbReference>
<dbReference type="RefSeq" id="WP_078712075.1">
    <property type="nucleotide sequence ID" value="NZ_FUWY01000004.1"/>
</dbReference>
<protein>
    <recommendedName>
        <fullName evidence="3">Methyltransferase domain-containing protein</fullName>
    </recommendedName>
</protein>
<sequence length="299" mass="35408">MLNQRILEEMSKVMENQFITNMNKNIFCNTNQLSFDKDTLSSLSKLRKYIHLLSKEQIDFMAYNYQHQFLDQFYKVNQYLYFNKNSKQYIRSLYLTLLNELKDLTQPVDEIEDRHYQRISTFIKNSNPSVYQMNHNNKKIAQQFVCAQYSGEFLCNLLKLSQNEIKGPVLDIGCGLHGNLVTYLQKLNIEAYGIDRETSANECSSIDWFAFDYGSNQWNTIISNLSFTSHFLYHHLQNEEIANQYASTYMKILESLTQNGQWIYAPSIDFFEELLPKERYQIERTPIHKDFSKTVITKL</sequence>
<keyword evidence="2" id="KW-1185">Reference proteome</keyword>
<proteinExistence type="predicted"/>
<accession>A0A1T4NMC5</accession>
<dbReference type="SUPFAM" id="SSF53335">
    <property type="entry name" value="S-adenosyl-L-methionine-dependent methyltransferases"/>
    <property type="match status" value="1"/>
</dbReference>
<dbReference type="AlphaFoldDB" id="A0A1T4NMC5"/>
<reference evidence="2" key="1">
    <citation type="submission" date="2017-02" db="EMBL/GenBank/DDBJ databases">
        <authorList>
            <person name="Varghese N."/>
            <person name="Submissions S."/>
        </authorList>
    </citation>
    <scope>NUCLEOTIDE SEQUENCE [LARGE SCALE GENOMIC DNA]</scope>
    <source>
        <strain evidence="2">ATCC 25662</strain>
    </source>
</reference>
<gene>
    <name evidence="1" type="ORF">SAMN02745191_1686</name>
</gene>
<evidence type="ECO:0008006" key="3">
    <source>
        <dbReference type="Google" id="ProtNLM"/>
    </source>
</evidence>
<organism evidence="1 2">
    <name type="scientific">Anaerorhabdus furcosa</name>
    <dbReference type="NCBI Taxonomy" id="118967"/>
    <lineage>
        <taxon>Bacteria</taxon>
        <taxon>Bacillati</taxon>
        <taxon>Bacillota</taxon>
        <taxon>Erysipelotrichia</taxon>
        <taxon>Erysipelotrichales</taxon>
        <taxon>Erysipelotrichaceae</taxon>
        <taxon>Anaerorhabdus</taxon>
    </lineage>
</organism>
<dbReference type="OrthoDB" id="2615562at2"/>